<feature type="domain" description="Polymerase nucleotidyl transferase" evidence="1">
    <location>
        <begin position="12"/>
        <end position="71"/>
    </location>
</feature>
<sequence length="134" mass="15022">MSIAMRPHVVEFIQAIAALSSPPQAVWMIGSQANGWATDQSDTDLLVFASAEFVDSLQKRDAPVGIDCLVVFNGNDFIDPWSKKSGSLEQWRWKMNSPRNAQYIGAKWVPDEEFGDPLGDLVEREELATRVWPK</sequence>
<organism evidence="2 3">
    <name type="scientific">Acidovorax soli</name>
    <dbReference type="NCBI Taxonomy" id="592050"/>
    <lineage>
        <taxon>Bacteria</taxon>
        <taxon>Pseudomonadati</taxon>
        <taxon>Pseudomonadota</taxon>
        <taxon>Betaproteobacteria</taxon>
        <taxon>Burkholderiales</taxon>
        <taxon>Comamonadaceae</taxon>
        <taxon>Acidovorax</taxon>
    </lineage>
</organism>
<keyword evidence="3" id="KW-1185">Reference proteome</keyword>
<dbReference type="RefSeq" id="WP_184856294.1">
    <property type="nucleotide sequence ID" value="NZ_JACHLK010000002.1"/>
</dbReference>
<reference evidence="2 3" key="1">
    <citation type="submission" date="2020-08" db="EMBL/GenBank/DDBJ databases">
        <title>Functional genomics of gut bacteria from endangered species of beetles.</title>
        <authorList>
            <person name="Carlos-Shanley C."/>
        </authorList>
    </citation>
    <scope>NUCLEOTIDE SEQUENCE [LARGE SCALE GENOMIC DNA]</scope>
    <source>
        <strain evidence="2 3">S00198</strain>
    </source>
</reference>
<dbReference type="Pfam" id="PF01909">
    <property type="entry name" value="NTP_transf_2"/>
    <property type="match status" value="1"/>
</dbReference>
<gene>
    <name evidence="2" type="ORF">HNP48_001548</name>
</gene>
<dbReference type="Gene3D" id="3.30.460.10">
    <property type="entry name" value="Beta Polymerase, domain 2"/>
    <property type="match status" value="1"/>
</dbReference>
<evidence type="ECO:0000313" key="3">
    <source>
        <dbReference type="Proteomes" id="UP000575083"/>
    </source>
</evidence>
<dbReference type="Proteomes" id="UP000575083">
    <property type="component" value="Unassembled WGS sequence"/>
</dbReference>
<comment type="caution">
    <text evidence="2">The sequence shown here is derived from an EMBL/GenBank/DDBJ whole genome shotgun (WGS) entry which is preliminary data.</text>
</comment>
<evidence type="ECO:0000259" key="1">
    <source>
        <dbReference type="Pfam" id="PF01909"/>
    </source>
</evidence>
<protein>
    <recommendedName>
        <fullName evidence="1">Polymerase nucleotidyl transferase domain-containing protein</fullName>
    </recommendedName>
</protein>
<dbReference type="SUPFAM" id="SSF81301">
    <property type="entry name" value="Nucleotidyltransferase"/>
    <property type="match status" value="1"/>
</dbReference>
<accession>A0A7X0U8K8</accession>
<dbReference type="InterPro" id="IPR002934">
    <property type="entry name" value="Polymerase_NTP_transf_dom"/>
</dbReference>
<dbReference type="AlphaFoldDB" id="A0A7X0U8K8"/>
<evidence type="ECO:0000313" key="2">
    <source>
        <dbReference type="EMBL" id="MBB6558884.1"/>
    </source>
</evidence>
<dbReference type="EMBL" id="JACHLK010000002">
    <property type="protein sequence ID" value="MBB6558884.1"/>
    <property type="molecule type" value="Genomic_DNA"/>
</dbReference>
<name>A0A7X0U8K8_9BURK</name>
<proteinExistence type="predicted"/>
<dbReference type="GO" id="GO:0016779">
    <property type="term" value="F:nucleotidyltransferase activity"/>
    <property type="evidence" value="ECO:0007669"/>
    <property type="project" value="InterPro"/>
</dbReference>
<dbReference type="InterPro" id="IPR043519">
    <property type="entry name" value="NT_sf"/>
</dbReference>